<reference evidence="2" key="1">
    <citation type="submission" date="2021-06" db="EMBL/GenBank/DDBJ databases">
        <title>Comparative genomics, transcriptomics and evolutionary studies reveal genomic signatures of adaptation to plant cell wall in hemibiotrophic fungi.</title>
        <authorList>
            <consortium name="DOE Joint Genome Institute"/>
            <person name="Baroncelli R."/>
            <person name="Diaz J.F."/>
            <person name="Benocci T."/>
            <person name="Peng M."/>
            <person name="Battaglia E."/>
            <person name="Haridas S."/>
            <person name="Andreopoulos W."/>
            <person name="Labutti K."/>
            <person name="Pangilinan J."/>
            <person name="Floch G.L."/>
            <person name="Makela M.R."/>
            <person name="Henrissat B."/>
            <person name="Grigoriev I.V."/>
            <person name="Crouch J.A."/>
            <person name="De Vries R.P."/>
            <person name="Sukno S.A."/>
            <person name="Thon M.R."/>
        </authorList>
    </citation>
    <scope>NUCLEOTIDE SEQUENCE</scope>
    <source>
        <strain evidence="2">MAFF235873</strain>
    </source>
</reference>
<feature type="signal peptide" evidence="1">
    <location>
        <begin position="1"/>
        <end position="18"/>
    </location>
</feature>
<dbReference type="Proteomes" id="UP001232148">
    <property type="component" value="Unassembled WGS sequence"/>
</dbReference>
<evidence type="ECO:0000313" key="2">
    <source>
        <dbReference type="EMBL" id="KAK2029639.1"/>
    </source>
</evidence>
<sequence length="234" mass="25332">MVSSAFLSLFGFAAAVFAGPLQPRILAADDVIILNHDGTSQIMKSADYEALETAAARAPAPLINITSTPGIVRRHCNQSNEVQVLSDDSFLDSDVAISPLVSSAGGDAIVSVEDGFQLSEHLRFHGQITLGGPKVVRVSLNKKFDRTWTTAQTNTFRYTLPPNMYGVVVSQPYARRVQGLLLSGCTDNPTRTPFEATTYESESYGSLSWVKGVIRMCSSETYPVPFCNGDGHHE</sequence>
<proteinExistence type="predicted"/>
<comment type="caution">
    <text evidence="2">The sequence shown here is derived from an EMBL/GenBank/DDBJ whole genome shotgun (WGS) entry which is preliminary data.</text>
</comment>
<keyword evidence="1" id="KW-0732">Signal</keyword>
<keyword evidence="3" id="KW-1185">Reference proteome</keyword>
<evidence type="ECO:0000313" key="3">
    <source>
        <dbReference type="Proteomes" id="UP001232148"/>
    </source>
</evidence>
<feature type="chain" id="PRO_5042249914" description="Celp0028 effector like protein" evidence="1">
    <location>
        <begin position="19"/>
        <end position="234"/>
    </location>
</feature>
<evidence type="ECO:0000256" key="1">
    <source>
        <dbReference type="SAM" id="SignalP"/>
    </source>
</evidence>
<name>A0AAD9M1T0_9PEZI</name>
<dbReference type="EMBL" id="MU842861">
    <property type="protein sequence ID" value="KAK2029639.1"/>
    <property type="molecule type" value="Genomic_DNA"/>
</dbReference>
<protein>
    <recommendedName>
        <fullName evidence="4">Celp0028 effector like protein</fullName>
    </recommendedName>
</protein>
<accession>A0AAD9M1T0</accession>
<gene>
    <name evidence="2" type="ORF">LX32DRAFT_351134</name>
</gene>
<evidence type="ECO:0008006" key="4">
    <source>
        <dbReference type="Google" id="ProtNLM"/>
    </source>
</evidence>
<organism evidence="2 3">
    <name type="scientific">Colletotrichum zoysiae</name>
    <dbReference type="NCBI Taxonomy" id="1216348"/>
    <lineage>
        <taxon>Eukaryota</taxon>
        <taxon>Fungi</taxon>
        <taxon>Dikarya</taxon>
        <taxon>Ascomycota</taxon>
        <taxon>Pezizomycotina</taxon>
        <taxon>Sordariomycetes</taxon>
        <taxon>Hypocreomycetidae</taxon>
        <taxon>Glomerellales</taxon>
        <taxon>Glomerellaceae</taxon>
        <taxon>Colletotrichum</taxon>
        <taxon>Colletotrichum graminicola species complex</taxon>
    </lineage>
</organism>
<dbReference type="AlphaFoldDB" id="A0AAD9M1T0"/>